<dbReference type="InterPro" id="IPR035892">
    <property type="entry name" value="C2_domain_sf"/>
</dbReference>
<dbReference type="SMART" id="SM00239">
    <property type="entry name" value="C2"/>
    <property type="match status" value="1"/>
</dbReference>
<dbReference type="AlphaFoldDB" id="A0A086TKA7"/>
<dbReference type="OrthoDB" id="270970at2759"/>
<feature type="region of interest" description="Disordered" evidence="1">
    <location>
        <begin position="338"/>
        <end position="380"/>
    </location>
</feature>
<name>A0A086TKA7_9FUNG</name>
<keyword evidence="4" id="KW-1185">Reference proteome</keyword>
<dbReference type="InterPro" id="IPR000008">
    <property type="entry name" value="C2_dom"/>
</dbReference>
<sequence>MHRLLNSARNNNPTNLNKPLPEPLVDPDEGKTPIGELVIIPIQGKDLPNRERFGKQDPFILFRLGNVSKRGVTDVRGGQRPVWKDDQINIYMYESDAKDAKSLYVTCLDEDPKKNDLIGDCVINLAKVLEQGEQDDWFELSYKGREAGQLLLQLTYYSHDPNHPTNKMNRSSVPASGAAARRPIHPTNQPKPEEKPVEEDAHADEGPVYQPPVVPEAPVYKDPAPAQVPMVGAVGYPYGAPVAGRPVSPAGHGHYVGHHTPQVPPVNPYAPPANPYAPTAYPGYPTAGAYPGQIPHDPLADPKRLSFTGQPQPGYPVAPVAPVVPVAGYPPSQAYPPQVPVSGFPSQGNSPSFPPSSVYPPQNTGFPNTGYPATGASPFPAAQQLPITQGLGGAGGPPAGYPFAASNVYPPNNANNGGSGPGSFPNNNNNFGNNNNNNNNNSSNGNFGGNNNFGGNGNNGGNFNNNNGGNFNNGGSFNNNSNNNNGSGNFNATNSGGNFNNNFNNNNNNHNSNNGGNFNSHNSNNNFGSNSNNNFNNNNSNSFNNHSNNNFNNNSNNFNSNNSNNSNNSFNNNNSNNRGNQFSSNNSINSNNSSNGGYIQGGYSSPIPGNFTPKATPVVPKAVSPVTHQRPISESMYGPGGI</sequence>
<organism evidence="3 4">
    <name type="scientific">Podila verticillata NRRL 6337</name>
    <dbReference type="NCBI Taxonomy" id="1069443"/>
    <lineage>
        <taxon>Eukaryota</taxon>
        <taxon>Fungi</taxon>
        <taxon>Fungi incertae sedis</taxon>
        <taxon>Mucoromycota</taxon>
        <taxon>Mortierellomycotina</taxon>
        <taxon>Mortierellomycetes</taxon>
        <taxon>Mortierellales</taxon>
        <taxon>Mortierellaceae</taxon>
        <taxon>Podila</taxon>
    </lineage>
</organism>
<dbReference type="PROSITE" id="PS50004">
    <property type="entry name" value="C2"/>
    <property type="match status" value="1"/>
</dbReference>
<dbReference type="InterPro" id="IPR052981">
    <property type="entry name" value="Ingression_C2_domain"/>
</dbReference>
<proteinExistence type="predicted"/>
<dbReference type="PANTHER" id="PTHR47052">
    <property type="entry name" value="CONSERVED SERINE PROLINE-RICH PROTEIN (AFU_ORTHOLOGUE AFUA_2G01790)"/>
    <property type="match status" value="1"/>
</dbReference>
<feature type="region of interest" description="Disordered" evidence="1">
    <location>
        <begin position="621"/>
        <end position="642"/>
    </location>
</feature>
<reference evidence="3 4" key="1">
    <citation type="submission" date="2011-02" db="EMBL/GenBank/DDBJ databases">
        <title>The Genome Sequence of Mortierella verticillata NRRL 6337.</title>
        <authorList>
            <consortium name="The Broad Institute Genome Sequencing Platform"/>
            <person name="Russ C."/>
            <person name="Cuomo C."/>
            <person name="Burger G."/>
            <person name="Gray M.W."/>
            <person name="Holland P.W.H."/>
            <person name="King N."/>
            <person name="Lang F.B.F."/>
            <person name="Roger A.J."/>
            <person name="Ruiz-Trillo I."/>
            <person name="Young S.K."/>
            <person name="Zeng Q."/>
            <person name="Gargeya S."/>
            <person name="Alvarado L."/>
            <person name="Berlin A."/>
            <person name="Chapman S.B."/>
            <person name="Chen Z."/>
            <person name="Freedman E."/>
            <person name="Gellesch M."/>
            <person name="Goldberg J."/>
            <person name="Griggs A."/>
            <person name="Gujja S."/>
            <person name="Heilman E."/>
            <person name="Heiman D."/>
            <person name="Howarth C."/>
            <person name="Mehta T."/>
            <person name="Neiman D."/>
            <person name="Pearson M."/>
            <person name="Roberts A."/>
            <person name="Saif S."/>
            <person name="Shea T."/>
            <person name="Shenoy N."/>
            <person name="Sisk P."/>
            <person name="Stolte C."/>
            <person name="Sykes S."/>
            <person name="White J."/>
            <person name="Yandava C."/>
            <person name="Haas B."/>
            <person name="Nusbaum C."/>
            <person name="Birren B."/>
        </authorList>
    </citation>
    <scope>NUCLEOTIDE SEQUENCE [LARGE SCALE GENOMIC DNA]</scope>
    <source>
        <strain evidence="3 4">NRRL 6337</strain>
    </source>
</reference>
<accession>A0A086TKA7</accession>
<dbReference type="Gene3D" id="2.60.40.150">
    <property type="entry name" value="C2 domain"/>
    <property type="match status" value="1"/>
</dbReference>
<dbReference type="SUPFAM" id="SSF49562">
    <property type="entry name" value="C2 domain (Calcium/lipid-binding domain, CaLB)"/>
    <property type="match status" value="1"/>
</dbReference>
<evidence type="ECO:0000256" key="1">
    <source>
        <dbReference type="SAM" id="MobiDB-lite"/>
    </source>
</evidence>
<feature type="compositionally biased region" description="Basic and acidic residues" evidence="1">
    <location>
        <begin position="191"/>
        <end position="205"/>
    </location>
</feature>
<feature type="region of interest" description="Disordered" evidence="1">
    <location>
        <begin position="1"/>
        <end position="28"/>
    </location>
</feature>
<feature type="compositionally biased region" description="Low complexity" evidence="1">
    <location>
        <begin position="412"/>
        <end position="445"/>
    </location>
</feature>
<feature type="compositionally biased region" description="Polar residues" evidence="1">
    <location>
        <begin position="163"/>
        <end position="174"/>
    </location>
</feature>
<feature type="region of interest" description="Disordered" evidence="1">
    <location>
        <begin position="161"/>
        <end position="216"/>
    </location>
</feature>
<dbReference type="Proteomes" id="UP000243308">
    <property type="component" value="Unassembled WGS sequence"/>
</dbReference>
<feature type="domain" description="C2" evidence="2">
    <location>
        <begin position="17"/>
        <end position="138"/>
    </location>
</feature>
<dbReference type="PANTHER" id="PTHR47052:SF3">
    <property type="entry name" value="INGRESSION PROTEIN 1"/>
    <property type="match status" value="1"/>
</dbReference>
<feature type="region of interest" description="Disordered" evidence="1">
    <location>
        <begin position="412"/>
        <end position="605"/>
    </location>
</feature>
<feature type="compositionally biased region" description="Low complexity" evidence="1">
    <location>
        <begin position="461"/>
        <end position="605"/>
    </location>
</feature>
<gene>
    <name evidence="3" type="ORF">MVEG_11593</name>
</gene>
<evidence type="ECO:0000313" key="4">
    <source>
        <dbReference type="Proteomes" id="UP000243308"/>
    </source>
</evidence>
<feature type="compositionally biased region" description="Gly residues" evidence="1">
    <location>
        <begin position="446"/>
        <end position="460"/>
    </location>
</feature>
<protein>
    <recommendedName>
        <fullName evidence="2">C2 domain-containing protein</fullName>
    </recommendedName>
</protein>
<evidence type="ECO:0000259" key="2">
    <source>
        <dbReference type="PROSITE" id="PS50004"/>
    </source>
</evidence>
<dbReference type="Pfam" id="PF00168">
    <property type="entry name" value="C2"/>
    <property type="match status" value="1"/>
</dbReference>
<evidence type="ECO:0000313" key="3">
    <source>
        <dbReference type="EMBL" id="KFH62384.1"/>
    </source>
</evidence>
<dbReference type="EMBL" id="KN042432">
    <property type="protein sequence ID" value="KFH62384.1"/>
    <property type="molecule type" value="Genomic_DNA"/>
</dbReference>
<feature type="compositionally biased region" description="Low complexity" evidence="1">
    <location>
        <begin position="10"/>
        <end position="19"/>
    </location>
</feature>